<organism evidence="1 2">
    <name type="scientific">Nitrogeniibacter mangrovi</name>
    <dbReference type="NCBI Taxonomy" id="2016596"/>
    <lineage>
        <taxon>Bacteria</taxon>
        <taxon>Pseudomonadati</taxon>
        <taxon>Pseudomonadota</taxon>
        <taxon>Betaproteobacteria</taxon>
        <taxon>Rhodocyclales</taxon>
        <taxon>Zoogloeaceae</taxon>
        <taxon>Nitrogeniibacter</taxon>
    </lineage>
</organism>
<dbReference type="EMBL" id="CP048836">
    <property type="protein sequence ID" value="QID17838.1"/>
    <property type="molecule type" value="Genomic_DNA"/>
</dbReference>
<sequence>MWIFLKNSFLSIVQKPDDIDTLTVRARIKGDIEAVFPEAKVSEGEGTDYRFRARIPREIVAKAMQEQVMTLTASNFKASVSERHRHDAYMGVWSVMYDFQEGYEAGRSGQLNGSSHG</sequence>
<name>A0A6C1B4Z0_9RHOO</name>
<dbReference type="KEGG" id="azq:G3580_09405"/>
<proteinExistence type="predicted"/>
<accession>A0A6C1B4Z0</accession>
<dbReference type="AlphaFoldDB" id="A0A6C1B4Z0"/>
<evidence type="ECO:0000313" key="1">
    <source>
        <dbReference type="EMBL" id="QID17838.1"/>
    </source>
</evidence>
<keyword evidence="2" id="KW-1185">Reference proteome</keyword>
<dbReference type="RefSeq" id="WP_173765000.1">
    <property type="nucleotide sequence ID" value="NZ_CP048836.1"/>
</dbReference>
<reference evidence="1 2" key="1">
    <citation type="submission" date="2020-02" db="EMBL/GenBank/DDBJ databases">
        <title>Nitrogenibacter mangrovi gen. nov., sp. nov. isolated from mangrove sediment, a denitrifying betaproteobacterium.</title>
        <authorList>
            <person name="Liao H."/>
            <person name="Tian Y."/>
        </authorList>
    </citation>
    <scope>NUCLEOTIDE SEQUENCE [LARGE SCALE GENOMIC DNA]</scope>
    <source>
        <strain evidence="1 2">M9-3-2</strain>
    </source>
</reference>
<dbReference type="Proteomes" id="UP000501991">
    <property type="component" value="Chromosome"/>
</dbReference>
<protein>
    <submittedName>
        <fullName evidence="1">Uncharacterized protein</fullName>
    </submittedName>
</protein>
<evidence type="ECO:0000313" key="2">
    <source>
        <dbReference type="Proteomes" id="UP000501991"/>
    </source>
</evidence>
<gene>
    <name evidence="1" type="ORF">G3580_09405</name>
</gene>